<evidence type="ECO:0000313" key="6">
    <source>
        <dbReference type="EMBL" id="CAD7278625.1"/>
    </source>
</evidence>
<keyword evidence="7" id="KW-1185">Reference proteome</keyword>
<sequence>MSLFPAYGDNSSFNPYEELEPVTKRTVTEDEKVSRPVFSDSDVEVLSDRESNRSRSRSRQRRRRSTSSASTGSRRRAKRKKEKKKKKLKKERRRERNASPEPTVPADFTIDARPDSTLLSRGVPYPHQVPKYNKKLCRRLAFPDVRRFFHLRRLKAAGSSRFFDVKVPKRSVRFLTVRFRPIASFIPLPTEQNETPKVAYTIVSSTDPLGIYDKGTAAYAKGVAKEHEEDVRVIERSEVRERVKELNKLVNDNPKDVQSWLRLVDLQDSVVREEFNVNNIKANERTVAEKKAAVLDKALTKLPTNMDLVLARLEVAKTVSNSVELRKEWGYVNFRHPADCCLWRETLVFSQTHLGYFNVLNTARDYKESLGKLRLILDGVMLSHKSGEGFDVDVVDIVSWFAHFWASTGFYERGIAVFQAACEFNLFCPEELTKHEDKVNVFEVFWDSRAPRIGERDARGWSTSLADKRVFLLETGRDRDFEDLEDKLASKEGATKAERWLSIENARCEWQFLPWAPSEDNEDVEDRDRVVLFEHISPSLLTFSSISAKFHLFATFLTFLGSRIPGITYGARLMLGISDPCVETFVDARTDDLFETFLPYRPSSDLSTFRDFASRVMETGLKVFDGFERRMLVHWNLLANIDRLTDETAIAKRIKSAMKENRTDMDLFRLYGEKLWDAGKKKDAENVFQTALEVSPREGERGSDASKFLEQNVALLNLGFAYVKKLAGLGSHLTESEKQTALWVLFQVSDGCRTFSGRKQGSEVTDAMLLRARANFSETQAALLKPPFGISRVTVVPTVSSTVDLLAAWTSSNAWMEYLSSGNVSHARIILQNAIRAVKMFVGDSLESQGKQRQSKRPSVVMCGSIVTLERLHAELVELMFVDMRSGGTVPRTVVKVLRCALEDVPASSLILSNFWAKQLNPVLRKELTSHVMRTLPDAGNDLLLILASVKSELERYRGFNEDDEVYVSPIVGTGNRILSLLEKALSGRRLQHCALLWRLRMRILHMLGKSAEVKAVFYLAVEQVPYCKSVYLDVVQYCQEMLKEVVDLMQEKLMRVRLPLEELDVLCEDLEEELDAKNDEESDSKQENDEAPLEPKAEPAAFD</sequence>
<protein>
    <submittedName>
        <fullName evidence="6">Uncharacterized protein</fullName>
    </submittedName>
</protein>
<evidence type="ECO:0000256" key="3">
    <source>
        <dbReference type="ARBA" id="ARBA00023242"/>
    </source>
</evidence>
<evidence type="ECO:0000256" key="4">
    <source>
        <dbReference type="PROSITE-ProRule" id="PRU00339"/>
    </source>
</evidence>
<dbReference type="PANTHER" id="PTHR13471:SF0">
    <property type="entry name" value="NUCLEAR EXOSOME REGULATOR NRDE2"/>
    <property type="match status" value="1"/>
</dbReference>
<feature type="region of interest" description="Disordered" evidence="5">
    <location>
        <begin position="1"/>
        <end position="122"/>
    </location>
</feature>
<organism evidence="6">
    <name type="scientific">Notodromas monacha</name>
    <dbReference type="NCBI Taxonomy" id="399045"/>
    <lineage>
        <taxon>Eukaryota</taxon>
        <taxon>Metazoa</taxon>
        <taxon>Ecdysozoa</taxon>
        <taxon>Arthropoda</taxon>
        <taxon>Crustacea</taxon>
        <taxon>Oligostraca</taxon>
        <taxon>Ostracoda</taxon>
        <taxon>Podocopa</taxon>
        <taxon>Podocopida</taxon>
        <taxon>Cypridocopina</taxon>
        <taxon>Cypridoidea</taxon>
        <taxon>Cyprididae</taxon>
        <taxon>Notodromas</taxon>
    </lineage>
</organism>
<dbReference type="InterPro" id="IPR019734">
    <property type="entry name" value="TPR_rpt"/>
</dbReference>
<dbReference type="PROSITE" id="PS50005">
    <property type="entry name" value="TPR"/>
    <property type="match status" value="1"/>
</dbReference>
<evidence type="ECO:0000313" key="7">
    <source>
        <dbReference type="Proteomes" id="UP000678499"/>
    </source>
</evidence>
<comment type="subcellular location">
    <subcellularLocation>
        <location evidence="1">Nucleus</location>
    </subcellularLocation>
</comment>
<dbReference type="GO" id="GO:1902369">
    <property type="term" value="P:negative regulation of RNA catabolic process"/>
    <property type="evidence" value="ECO:0007669"/>
    <property type="project" value="TreeGrafter"/>
</dbReference>
<feature type="compositionally biased region" description="Basic residues" evidence="5">
    <location>
        <begin position="73"/>
        <end position="95"/>
    </location>
</feature>
<feature type="region of interest" description="Disordered" evidence="5">
    <location>
        <begin position="1075"/>
        <end position="1104"/>
    </location>
</feature>
<feature type="compositionally biased region" description="Basic and acidic residues" evidence="5">
    <location>
        <begin position="1076"/>
        <end position="1098"/>
    </location>
</feature>
<dbReference type="PANTHER" id="PTHR13471">
    <property type="entry name" value="TETRATRICOPEPTIDE-LIKE HELICAL"/>
    <property type="match status" value="1"/>
</dbReference>
<dbReference type="Pfam" id="PF08424">
    <property type="entry name" value="NRDE-2"/>
    <property type="match status" value="1"/>
</dbReference>
<dbReference type="AlphaFoldDB" id="A0A7R9BNK3"/>
<feature type="compositionally biased region" description="Basic and acidic residues" evidence="5">
    <location>
        <begin position="21"/>
        <end position="34"/>
    </location>
</feature>
<evidence type="ECO:0000256" key="1">
    <source>
        <dbReference type="ARBA" id="ARBA00004123"/>
    </source>
</evidence>
<dbReference type="GO" id="GO:0071013">
    <property type="term" value="C:catalytic step 2 spliceosome"/>
    <property type="evidence" value="ECO:0007669"/>
    <property type="project" value="TreeGrafter"/>
</dbReference>
<dbReference type="EMBL" id="CAJPEX010001298">
    <property type="protein sequence ID" value="CAG0918777.1"/>
    <property type="molecule type" value="Genomic_DNA"/>
</dbReference>
<dbReference type="InterPro" id="IPR013633">
    <property type="entry name" value="NRDE-2"/>
</dbReference>
<proteinExistence type="inferred from homology"/>
<accession>A0A7R9BNK3</accession>
<comment type="similarity">
    <text evidence="2">Belongs to the NRDE2 family.</text>
</comment>
<gene>
    <name evidence="6" type="ORF">NMOB1V02_LOCUS6324</name>
</gene>
<keyword evidence="4" id="KW-0802">TPR repeat</keyword>
<name>A0A7R9BNK3_9CRUS</name>
<reference evidence="6" key="1">
    <citation type="submission" date="2020-11" db="EMBL/GenBank/DDBJ databases">
        <authorList>
            <person name="Tran Van P."/>
        </authorList>
    </citation>
    <scope>NUCLEOTIDE SEQUENCE</scope>
</reference>
<dbReference type="Proteomes" id="UP000678499">
    <property type="component" value="Unassembled WGS sequence"/>
</dbReference>
<dbReference type="EMBL" id="OA883335">
    <property type="protein sequence ID" value="CAD7278625.1"/>
    <property type="molecule type" value="Genomic_DNA"/>
</dbReference>
<feature type="compositionally biased region" description="Basic residues" evidence="5">
    <location>
        <begin position="54"/>
        <end position="65"/>
    </location>
</feature>
<feature type="repeat" description="TPR" evidence="4">
    <location>
        <begin position="665"/>
        <end position="698"/>
    </location>
</feature>
<evidence type="ECO:0000256" key="2">
    <source>
        <dbReference type="ARBA" id="ARBA00009265"/>
    </source>
</evidence>
<keyword evidence="3" id="KW-0539">Nucleus</keyword>
<dbReference type="GO" id="GO:0031048">
    <property type="term" value="P:regulatory ncRNA-mediated heterochromatin formation"/>
    <property type="evidence" value="ECO:0007669"/>
    <property type="project" value="TreeGrafter"/>
</dbReference>
<dbReference type="OrthoDB" id="297219at2759"/>
<evidence type="ECO:0000256" key="5">
    <source>
        <dbReference type="SAM" id="MobiDB-lite"/>
    </source>
</evidence>